<dbReference type="SUPFAM" id="SSF51344">
    <property type="entry name" value="Epsilon subunit of F1F0-ATP synthase N-terminal domain"/>
    <property type="match status" value="1"/>
</dbReference>
<evidence type="ECO:0000256" key="7">
    <source>
        <dbReference type="ARBA" id="ARBA00023196"/>
    </source>
</evidence>
<dbReference type="GO" id="GO:0005886">
    <property type="term" value="C:plasma membrane"/>
    <property type="evidence" value="ECO:0007669"/>
    <property type="project" value="UniProtKB-SubCell"/>
</dbReference>
<dbReference type="EMBL" id="JAALLS010000026">
    <property type="protein sequence ID" value="NGP89866.1"/>
    <property type="molecule type" value="Genomic_DNA"/>
</dbReference>
<dbReference type="HAMAP" id="MF_00530">
    <property type="entry name" value="ATP_synth_epsil_bac"/>
    <property type="match status" value="1"/>
</dbReference>
<keyword evidence="11" id="KW-1185">Reference proteome</keyword>
<proteinExistence type="inferred from homology"/>
<comment type="caution">
    <text evidence="10">The sequence shown here is derived from an EMBL/GenBank/DDBJ whole genome shotgun (WGS) entry which is preliminary data.</text>
</comment>
<dbReference type="GO" id="GO:0005524">
    <property type="term" value="F:ATP binding"/>
    <property type="evidence" value="ECO:0007669"/>
    <property type="project" value="UniProtKB-UniRule"/>
</dbReference>
<evidence type="ECO:0000256" key="4">
    <source>
        <dbReference type="ARBA" id="ARBA00022448"/>
    </source>
</evidence>
<dbReference type="GO" id="GO:0045259">
    <property type="term" value="C:proton-transporting ATP synthase complex"/>
    <property type="evidence" value="ECO:0007669"/>
    <property type="project" value="UniProtKB-KW"/>
</dbReference>
<evidence type="ECO:0000256" key="5">
    <source>
        <dbReference type="ARBA" id="ARBA00023065"/>
    </source>
</evidence>
<keyword evidence="8" id="KW-0375">Hydrogen ion transport</keyword>
<evidence type="ECO:0000256" key="1">
    <source>
        <dbReference type="ARBA" id="ARBA00003543"/>
    </source>
</evidence>
<dbReference type="RefSeq" id="WP_165271048.1">
    <property type="nucleotide sequence ID" value="NZ_JAALLS010000026.1"/>
</dbReference>
<evidence type="ECO:0000256" key="3">
    <source>
        <dbReference type="ARBA" id="ARBA00005712"/>
    </source>
</evidence>
<keyword evidence="8" id="KW-1003">Cell membrane</keyword>
<evidence type="ECO:0000313" key="11">
    <source>
        <dbReference type="Proteomes" id="UP000479132"/>
    </source>
</evidence>
<dbReference type="InterPro" id="IPR036771">
    <property type="entry name" value="ATPsynth_dsu/esu_N"/>
</dbReference>
<comment type="subunit">
    <text evidence="8">F-type ATPases have 2 components, CF(1) - the catalytic core - and CF(0) - the membrane proton channel. CF(1) has five subunits: alpha(3), beta(3), gamma(1), delta(1), epsilon(1). CF(0) has three main subunits: a, b and c.</text>
</comment>
<evidence type="ECO:0000259" key="9">
    <source>
        <dbReference type="Pfam" id="PF02823"/>
    </source>
</evidence>
<evidence type="ECO:0000256" key="6">
    <source>
        <dbReference type="ARBA" id="ARBA00023136"/>
    </source>
</evidence>
<dbReference type="Gene3D" id="2.60.15.10">
    <property type="entry name" value="F0F1 ATP synthase delta/epsilon subunit, N-terminal"/>
    <property type="match status" value="1"/>
</dbReference>
<reference evidence="10 11" key="1">
    <citation type="submission" date="2020-02" db="EMBL/GenBank/DDBJ databases">
        <title>Aliifodinibius halophilus 2W32, complete genome.</title>
        <authorList>
            <person name="Li Y."/>
            <person name="Wu S."/>
        </authorList>
    </citation>
    <scope>NUCLEOTIDE SEQUENCE [LARGE SCALE GENOMIC DNA]</scope>
    <source>
        <strain evidence="10 11">2W32</strain>
    </source>
</reference>
<keyword evidence="4 8" id="KW-0813">Transport</keyword>
<accession>A0A6M1T356</accession>
<dbReference type="InterPro" id="IPR001469">
    <property type="entry name" value="ATP_synth_F1_dsu/esu"/>
</dbReference>
<organism evidence="10 11">
    <name type="scientific">Fodinibius halophilus</name>
    <dbReference type="NCBI Taxonomy" id="1736908"/>
    <lineage>
        <taxon>Bacteria</taxon>
        <taxon>Pseudomonadati</taxon>
        <taxon>Balneolota</taxon>
        <taxon>Balneolia</taxon>
        <taxon>Balneolales</taxon>
        <taxon>Balneolaceae</taxon>
        <taxon>Fodinibius</taxon>
    </lineage>
</organism>
<dbReference type="Pfam" id="PF02823">
    <property type="entry name" value="ATP-synt_DE_N"/>
    <property type="match status" value="1"/>
</dbReference>
<keyword evidence="7 8" id="KW-0139">CF(1)</keyword>
<keyword evidence="8" id="KW-0066">ATP synthesis</keyword>
<dbReference type="AlphaFoldDB" id="A0A6M1T356"/>
<dbReference type="Proteomes" id="UP000479132">
    <property type="component" value="Unassembled WGS sequence"/>
</dbReference>
<dbReference type="GO" id="GO:0046933">
    <property type="term" value="F:proton-transporting ATP synthase activity, rotational mechanism"/>
    <property type="evidence" value="ECO:0007669"/>
    <property type="project" value="UniProtKB-UniRule"/>
</dbReference>
<keyword evidence="6 8" id="KW-0472">Membrane</keyword>
<evidence type="ECO:0000256" key="8">
    <source>
        <dbReference type="HAMAP-Rule" id="MF_00530"/>
    </source>
</evidence>
<comment type="subcellular location">
    <subcellularLocation>
        <location evidence="8">Cell membrane</location>
        <topology evidence="8">Peripheral membrane protein</topology>
    </subcellularLocation>
    <subcellularLocation>
        <location evidence="2">Endomembrane system</location>
        <topology evidence="2">Peripheral membrane protein</topology>
    </subcellularLocation>
</comment>
<protein>
    <recommendedName>
        <fullName evidence="8">ATP synthase epsilon chain</fullName>
    </recommendedName>
    <alternativeName>
        <fullName evidence="8">ATP synthase F1 sector epsilon subunit</fullName>
    </alternativeName>
    <alternativeName>
        <fullName evidence="8">F-ATPase epsilon subunit</fullName>
    </alternativeName>
</protein>
<comment type="similarity">
    <text evidence="3 8">Belongs to the ATPase epsilon chain family.</text>
</comment>
<evidence type="ECO:0000256" key="2">
    <source>
        <dbReference type="ARBA" id="ARBA00004184"/>
    </source>
</evidence>
<gene>
    <name evidence="8" type="primary">atpC</name>
    <name evidence="10" type="ORF">G3569_16020</name>
</gene>
<comment type="function">
    <text evidence="1 8">Produces ATP from ADP in the presence of a proton gradient across the membrane.</text>
</comment>
<feature type="domain" description="ATP synthase F1 complex delta/epsilon subunit N-terminal" evidence="9">
    <location>
        <begin position="6"/>
        <end position="83"/>
    </location>
</feature>
<sequence length="136" mass="15420">MKNQQMHLKIMVPERIITEVDADKIIAEAYNGFFCLKPKHIDFTAALKRGILYYYSNNDEQIIAIDKGILVKCGANVSVSVLNAIRGENLNEIEQQVQVEFSKAQDLEEASVQALKNLEAELVQHFVDLQKKESIL</sequence>
<keyword evidence="5 8" id="KW-0406">Ion transport</keyword>
<name>A0A6M1T356_9BACT</name>
<dbReference type="CDD" id="cd12152">
    <property type="entry name" value="F1-ATPase_delta"/>
    <property type="match status" value="1"/>
</dbReference>
<evidence type="ECO:0000313" key="10">
    <source>
        <dbReference type="EMBL" id="NGP89866.1"/>
    </source>
</evidence>
<dbReference type="GO" id="GO:0012505">
    <property type="term" value="C:endomembrane system"/>
    <property type="evidence" value="ECO:0007669"/>
    <property type="project" value="UniProtKB-SubCell"/>
</dbReference>
<dbReference type="InterPro" id="IPR020546">
    <property type="entry name" value="ATP_synth_F1_dsu/esu_N"/>
</dbReference>